<accession>A0ABS2PRJ8</accession>
<dbReference type="InterPro" id="IPR033129">
    <property type="entry name" value="PEPCASE_His_AS"/>
</dbReference>
<dbReference type="InterPro" id="IPR015813">
    <property type="entry name" value="Pyrv/PenolPyrv_kinase-like_dom"/>
</dbReference>
<keyword evidence="6 10" id="KW-0460">Magnesium</keyword>
<evidence type="ECO:0000256" key="5">
    <source>
        <dbReference type="ARBA" id="ARBA00022419"/>
    </source>
</evidence>
<dbReference type="HAMAP" id="MF_00595">
    <property type="entry name" value="PEPcase_type1"/>
    <property type="match status" value="1"/>
</dbReference>
<evidence type="ECO:0000256" key="2">
    <source>
        <dbReference type="ARBA" id="ARBA00003670"/>
    </source>
</evidence>
<dbReference type="InterPro" id="IPR018129">
    <property type="entry name" value="PEP_COase_Lys_AS"/>
</dbReference>
<comment type="caution">
    <text evidence="13">The sequence shown here is derived from an EMBL/GenBank/DDBJ whole genome shotgun (WGS) entry which is preliminary data.</text>
</comment>
<dbReference type="Proteomes" id="UP000697472">
    <property type="component" value="Unassembled WGS sequence"/>
</dbReference>
<dbReference type="NCBIfam" id="NF000584">
    <property type="entry name" value="PRK00009.1"/>
    <property type="match status" value="1"/>
</dbReference>
<dbReference type="InterPro" id="IPR022805">
    <property type="entry name" value="PEP_COase_bac/pln-type"/>
</dbReference>
<organism evidence="13 14">
    <name type="scientific">Streptococcus loxodontisalivarius</name>
    <dbReference type="NCBI Taxonomy" id="1349415"/>
    <lineage>
        <taxon>Bacteria</taxon>
        <taxon>Bacillati</taxon>
        <taxon>Bacillota</taxon>
        <taxon>Bacilli</taxon>
        <taxon>Lactobacillales</taxon>
        <taxon>Streptococcaceae</taxon>
        <taxon>Streptococcus</taxon>
    </lineage>
</organism>
<evidence type="ECO:0000313" key="13">
    <source>
        <dbReference type="EMBL" id="MBM7642551.1"/>
    </source>
</evidence>
<evidence type="ECO:0000313" key="14">
    <source>
        <dbReference type="Proteomes" id="UP000697472"/>
    </source>
</evidence>
<evidence type="ECO:0000256" key="1">
    <source>
        <dbReference type="ARBA" id="ARBA00001946"/>
    </source>
</evidence>
<evidence type="ECO:0000256" key="12">
    <source>
        <dbReference type="PROSITE-ProRule" id="PRU10112"/>
    </source>
</evidence>
<comment type="subunit">
    <text evidence="10">Homotetramer.</text>
</comment>
<dbReference type="InterPro" id="IPR021135">
    <property type="entry name" value="PEP_COase"/>
</dbReference>
<reference evidence="13 14" key="1">
    <citation type="submission" date="2021-01" db="EMBL/GenBank/DDBJ databases">
        <title>Genomic Encyclopedia of Type Strains, Phase IV (KMG-IV): sequencing the most valuable type-strain genomes for metagenomic binning, comparative biology and taxonomic classification.</title>
        <authorList>
            <person name="Goeker M."/>
        </authorList>
    </citation>
    <scope>NUCLEOTIDE SEQUENCE [LARGE SCALE GENOMIC DNA]</scope>
    <source>
        <strain evidence="13 14">DSM 27382</strain>
    </source>
</reference>
<feature type="active site" evidence="10 12">
    <location>
        <position position="561"/>
    </location>
</feature>
<evidence type="ECO:0000256" key="6">
    <source>
        <dbReference type="ARBA" id="ARBA00022842"/>
    </source>
</evidence>
<comment type="function">
    <text evidence="2 10">Forms oxaloacetate, a four-carbon dicarboxylic acid source for the tricarboxylic acid cycle.</text>
</comment>
<keyword evidence="14" id="KW-1185">Reference proteome</keyword>
<dbReference type="Gene3D" id="1.20.1440.90">
    <property type="entry name" value="Phosphoenolpyruvate/pyruvate domain"/>
    <property type="match status" value="1"/>
</dbReference>
<dbReference type="RefSeq" id="WP_205009394.1">
    <property type="nucleotide sequence ID" value="NZ_JAFBEH010000014.1"/>
</dbReference>
<evidence type="ECO:0000256" key="10">
    <source>
        <dbReference type="HAMAP-Rule" id="MF_00595"/>
    </source>
</evidence>
<comment type="catalytic activity">
    <reaction evidence="9 10">
        <text>oxaloacetate + phosphate = phosphoenolpyruvate + hydrogencarbonate</text>
        <dbReference type="Rhea" id="RHEA:28370"/>
        <dbReference type="ChEBI" id="CHEBI:16452"/>
        <dbReference type="ChEBI" id="CHEBI:17544"/>
        <dbReference type="ChEBI" id="CHEBI:43474"/>
        <dbReference type="ChEBI" id="CHEBI:58702"/>
        <dbReference type="EC" id="4.1.1.31"/>
    </reaction>
</comment>
<feature type="active site" evidence="10 11">
    <location>
        <position position="138"/>
    </location>
</feature>
<evidence type="ECO:0000256" key="8">
    <source>
        <dbReference type="ARBA" id="ARBA00023300"/>
    </source>
</evidence>
<evidence type="ECO:0000256" key="9">
    <source>
        <dbReference type="ARBA" id="ARBA00048995"/>
    </source>
</evidence>
<evidence type="ECO:0000256" key="7">
    <source>
        <dbReference type="ARBA" id="ARBA00023239"/>
    </source>
</evidence>
<dbReference type="Pfam" id="PF00311">
    <property type="entry name" value="PEPcase"/>
    <property type="match status" value="1"/>
</dbReference>
<dbReference type="PROSITE" id="PS00393">
    <property type="entry name" value="PEPCASE_2"/>
    <property type="match status" value="1"/>
</dbReference>
<dbReference type="GO" id="GO:0008964">
    <property type="term" value="F:phosphoenolpyruvate carboxylase activity"/>
    <property type="evidence" value="ECO:0007669"/>
    <property type="project" value="UniProtKB-EC"/>
</dbReference>
<dbReference type="PANTHER" id="PTHR30523">
    <property type="entry name" value="PHOSPHOENOLPYRUVATE CARBOXYLASE"/>
    <property type="match status" value="1"/>
</dbReference>
<keyword evidence="7 10" id="KW-0456">Lyase</keyword>
<proteinExistence type="inferred from homology"/>
<keyword evidence="8 10" id="KW-0120">Carbon dioxide fixation</keyword>
<evidence type="ECO:0000256" key="3">
    <source>
        <dbReference type="ARBA" id="ARBA00008346"/>
    </source>
</evidence>
<comment type="similarity">
    <text evidence="3 10">Belongs to the PEPCase type 1 family.</text>
</comment>
<evidence type="ECO:0000256" key="11">
    <source>
        <dbReference type="PROSITE-ProRule" id="PRU10111"/>
    </source>
</evidence>
<comment type="cofactor">
    <cofactor evidence="1 10">
        <name>Mg(2+)</name>
        <dbReference type="ChEBI" id="CHEBI:18420"/>
    </cofactor>
</comment>
<name>A0ABS2PRJ8_9STRE</name>
<dbReference type="EC" id="4.1.1.31" evidence="4 10"/>
<sequence>MTIKKLESNSNKDVIEEEVSILTTLLEETTRNMIGDEAFSIITDLTELSAKQNYQVLEEKISQLSNEEMVVISRYFSILPLLINISEDVDLAYEVNYQNNVGKDYLGKLSTTIDVVAGNENAAEILENINVVPVLTAHPTQVQRKTMLGLTNEIHVLLRKYRDVKQGLVNKDKWHADLRRQVELIMQTDIIREKKLKVKNEITNVTEYYHTSLIKAITSLVTEYKKLASAKGIELTNPKPITMGMWIGGDRDGNPFVTAETLRLSSTTQGEVILSYYLEKIDSLYGSFSMSSTLVDATDELKALANLSTDTSEFREKELYRKALNYIETKLGNTLTYITEDKKVEPRYVRANDFKADLEVIKASLLANRGDSLLNGDFAELLQAVEIFGFYLASIDMRQDSSVQEACVAELLKAANIESDYSNLSEEDKCQVLLKQLLEDPRILSATHVEKSEELQKELAIYQAAREMKDKMGEEIIKQHIISHTETVSDMLELAIMLKEVGLVDNEKARVQIVPLFETIEDLDNAAEIMTAYLQLPIVQKWIAANKGYQEIMLGYSDSNKDGGYLSSGWTLYKAQNELTKIGEDHGVKITFFHGRGGTVGRGGGPSYDAITSQPFGSIKDRIRLTEQGEVIGNKFGNKDAAYYNLEMLISATLDRMVTRMIVDPNKIDGYRAIMDGIVADSNVIYRDLVFGNPHFYDYFFEASPIKEVSSLNIGSRPAARKTITEISGLRAIPWVFSWSQNRVMFPGWYGVGSSFKNFIDQDVSNLAKLQNMYQTWPFFRSLLSNVDMVLSKSNMNIAFQYAQMAESEEVRDVFYTILDEWQLTKNVILSIEQNEELLEELPTLKASLDYRLPYFNVLNYIQIELIKRLRRGEVTEDYEKLIHITINGIATGLRNSG</sequence>
<dbReference type="EMBL" id="JAFBEH010000014">
    <property type="protein sequence ID" value="MBM7642551.1"/>
    <property type="molecule type" value="Genomic_DNA"/>
</dbReference>
<dbReference type="PROSITE" id="PS00781">
    <property type="entry name" value="PEPCASE_1"/>
    <property type="match status" value="1"/>
</dbReference>
<dbReference type="PANTHER" id="PTHR30523:SF6">
    <property type="entry name" value="PHOSPHOENOLPYRUVATE CARBOXYLASE"/>
    <property type="match status" value="1"/>
</dbReference>
<dbReference type="PRINTS" id="PR00150">
    <property type="entry name" value="PEPCARBXLASE"/>
</dbReference>
<protein>
    <recommendedName>
        <fullName evidence="5 10">Phosphoenolpyruvate carboxylase</fullName>
        <shortName evidence="10">PEPC</shortName>
        <shortName evidence="10">PEPCase</shortName>
        <ecNumber evidence="4 10">4.1.1.31</ecNumber>
    </recommendedName>
</protein>
<dbReference type="SUPFAM" id="SSF51621">
    <property type="entry name" value="Phosphoenolpyruvate/pyruvate domain"/>
    <property type="match status" value="1"/>
</dbReference>
<gene>
    <name evidence="10" type="primary">ppc</name>
    <name evidence="13" type="ORF">JOC28_000848</name>
</gene>
<evidence type="ECO:0000256" key="4">
    <source>
        <dbReference type="ARBA" id="ARBA00012305"/>
    </source>
</evidence>